<gene>
    <name evidence="1" type="ORF">EANT1437_LOCUS9154</name>
</gene>
<proteinExistence type="predicted"/>
<reference evidence="1" key="1">
    <citation type="submission" date="2021-01" db="EMBL/GenBank/DDBJ databases">
        <authorList>
            <person name="Corre E."/>
            <person name="Pelletier E."/>
            <person name="Niang G."/>
            <person name="Scheremetjew M."/>
            <person name="Finn R."/>
            <person name="Kale V."/>
            <person name="Holt S."/>
            <person name="Cochrane G."/>
            <person name="Meng A."/>
            <person name="Brown T."/>
            <person name="Cohen L."/>
        </authorList>
    </citation>
    <scope>NUCLEOTIDE SEQUENCE</scope>
    <source>
        <strain evidence="1">CCMP1452</strain>
    </source>
</reference>
<evidence type="ECO:0000313" key="1">
    <source>
        <dbReference type="EMBL" id="CAD9679183.1"/>
    </source>
</evidence>
<name>A0A7S2RS44_9STRA</name>
<accession>A0A7S2RS44</accession>
<dbReference type="AlphaFoldDB" id="A0A7S2RS44"/>
<sequence length="105" mass="11960">MALGGDPASILLLTLLPSDSMTWPENFALQRLKDASAFLELSSVYPRHRRQRRLSYVSSVLLEYAGFDKGIRQILLEIPSTRRRLSTILGRFELMNSQLMNGEFS</sequence>
<dbReference type="EMBL" id="HBHI01017900">
    <property type="protein sequence ID" value="CAD9679183.1"/>
    <property type="molecule type" value="Transcribed_RNA"/>
</dbReference>
<protein>
    <submittedName>
        <fullName evidence="1">Uncharacterized protein</fullName>
    </submittedName>
</protein>
<organism evidence="1">
    <name type="scientific">Eucampia antarctica</name>
    <dbReference type="NCBI Taxonomy" id="49252"/>
    <lineage>
        <taxon>Eukaryota</taxon>
        <taxon>Sar</taxon>
        <taxon>Stramenopiles</taxon>
        <taxon>Ochrophyta</taxon>
        <taxon>Bacillariophyta</taxon>
        <taxon>Mediophyceae</taxon>
        <taxon>Biddulphiophycidae</taxon>
        <taxon>Hemiaulales</taxon>
        <taxon>Hemiaulaceae</taxon>
        <taxon>Eucampia</taxon>
    </lineage>
</organism>